<dbReference type="InterPro" id="IPR050093">
    <property type="entry name" value="ABC_SmlMolc_Importer"/>
</dbReference>
<feature type="domain" description="ABC transporter" evidence="5">
    <location>
        <begin position="4"/>
        <end position="238"/>
    </location>
</feature>
<gene>
    <name evidence="6" type="ORF">SDENCHOL_20676</name>
</gene>
<dbReference type="SUPFAM" id="SSF52540">
    <property type="entry name" value="P-loop containing nucleoside triphosphate hydrolases"/>
    <property type="match status" value="1"/>
</dbReference>
<dbReference type="InterPro" id="IPR003439">
    <property type="entry name" value="ABC_transporter-like_ATP-bd"/>
</dbReference>
<dbReference type="Pfam" id="PF00005">
    <property type="entry name" value="ABC_tran"/>
    <property type="match status" value="1"/>
</dbReference>
<dbReference type="InterPro" id="IPR027417">
    <property type="entry name" value="P-loop_NTPase"/>
</dbReference>
<evidence type="ECO:0000313" key="7">
    <source>
        <dbReference type="Proteomes" id="UP000242886"/>
    </source>
</evidence>
<keyword evidence="1" id="KW-0813">Transport</keyword>
<evidence type="ECO:0000256" key="1">
    <source>
        <dbReference type="ARBA" id="ARBA00022448"/>
    </source>
</evidence>
<dbReference type="SMART" id="SM00382">
    <property type="entry name" value="AAA"/>
    <property type="match status" value="1"/>
</dbReference>
<reference evidence="6" key="1">
    <citation type="submission" date="2017-03" db="EMBL/GenBank/DDBJ databases">
        <authorList>
            <consortium name="AG Boll"/>
        </authorList>
    </citation>
    <scope>NUCLEOTIDE SEQUENCE [LARGE SCALE GENOMIC DNA]</scope>
    <source>
        <strain evidence="6">Chol</strain>
    </source>
</reference>
<keyword evidence="2" id="KW-0472">Membrane</keyword>
<dbReference type="RefSeq" id="WP_154717155.1">
    <property type="nucleotide sequence ID" value="NZ_LT837803.1"/>
</dbReference>
<protein>
    <submittedName>
        <fullName evidence="6">ABC transporter related protein</fullName>
    </submittedName>
</protein>
<keyword evidence="2" id="KW-1003">Cell membrane</keyword>
<keyword evidence="3" id="KW-0547">Nucleotide-binding</keyword>
<sequence>MSDQLTIDIRKTLRSGARRFELDVQLRSTSRRIVIFGPSGAGKSLTLKAVAGLLRPDSGQIRLGGVTLFDSQAGIDLTPQARKVGYLFQDYALFPHLTVRQNIASSLVGGWFNPSRNFRHESVEYWLAAFHLEALAHQYPSELSGGQRQRTALARALVAHPRALLLDEPFAALDPALRSSMRLELAELQRRLDVPMILITHDPEDVTTFGDHVLSLNGGRVDERPFALSAEPEIAASLAA</sequence>
<evidence type="ECO:0000256" key="3">
    <source>
        <dbReference type="ARBA" id="ARBA00022741"/>
    </source>
</evidence>
<evidence type="ECO:0000313" key="6">
    <source>
        <dbReference type="EMBL" id="SMB28645.1"/>
    </source>
</evidence>
<dbReference type="PANTHER" id="PTHR42781:SF4">
    <property type="entry name" value="SPERMIDINE_PUTRESCINE IMPORT ATP-BINDING PROTEIN POTA"/>
    <property type="match status" value="1"/>
</dbReference>
<evidence type="ECO:0000259" key="5">
    <source>
        <dbReference type="PROSITE" id="PS50893"/>
    </source>
</evidence>
<dbReference type="GO" id="GO:0016887">
    <property type="term" value="F:ATP hydrolysis activity"/>
    <property type="evidence" value="ECO:0007669"/>
    <property type="project" value="InterPro"/>
</dbReference>
<organism evidence="6 7">
    <name type="scientific">Sterolibacterium denitrificans</name>
    <dbReference type="NCBI Taxonomy" id="157592"/>
    <lineage>
        <taxon>Bacteria</taxon>
        <taxon>Pseudomonadati</taxon>
        <taxon>Pseudomonadota</taxon>
        <taxon>Betaproteobacteria</taxon>
        <taxon>Nitrosomonadales</taxon>
        <taxon>Sterolibacteriaceae</taxon>
        <taxon>Sterolibacterium</taxon>
    </lineage>
</organism>
<dbReference type="InterPro" id="IPR003593">
    <property type="entry name" value="AAA+_ATPase"/>
</dbReference>
<accession>A0A7Z7HS16</accession>
<dbReference type="Gene3D" id="3.40.50.300">
    <property type="entry name" value="P-loop containing nucleotide triphosphate hydrolases"/>
    <property type="match status" value="1"/>
</dbReference>
<proteinExistence type="predicted"/>
<dbReference type="PROSITE" id="PS50893">
    <property type="entry name" value="ABC_TRANSPORTER_2"/>
    <property type="match status" value="1"/>
</dbReference>
<dbReference type="PANTHER" id="PTHR42781">
    <property type="entry name" value="SPERMIDINE/PUTRESCINE IMPORT ATP-BINDING PROTEIN POTA"/>
    <property type="match status" value="1"/>
</dbReference>
<keyword evidence="4" id="KW-0067">ATP-binding</keyword>
<evidence type="ECO:0000256" key="4">
    <source>
        <dbReference type="ARBA" id="ARBA00022840"/>
    </source>
</evidence>
<dbReference type="AlphaFoldDB" id="A0A7Z7HS16"/>
<keyword evidence="7" id="KW-1185">Reference proteome</keyword>
<dbReference type="Proteomes" id="UP000242886">
    <property type="component" value="Chromosome SDENCHOL"/>
</dbReference>
<name>A0A7Z7HS16_9PROT</name>
<dbReference type="EMBL" id="LT837803">
    <property type="protein sequence ID" value="SMB28645.1"/>
    <property type="molecule type" value="Genomic_DNA"/>
</dbReference>
<dbReference type="GO" id="GO:0005524">
    <property type="term" value="F:ATP binding"/>
    <property type="evidence" value="ECO:0007669"/>
    <property type="project" value="UniProtKB-KW"/>
</dbReference>
<evidence type="ECO:0000256" key="2">
    <source>
        <dbReference type="ARBA" id="ARBA00022475"/>
    </source>
</evidence>